<accession>A0A5C4LRG7</accession>
<comment type="caution">
    <text evidence="2">The sequence shown here is derived from an EMBL/GenBank/DDBJ whole genome shotgun (WGS) entry which is preliminary data.</text>
</comment>
<dbReference type="InterPro" id="IPR037401">
    <property type="entry name" value="SnoaL-like"/>
</dbReference>
<protein>
    <submittedName>
        <fullName evidence="2">Nuclear transport factor 2 family protein</fullName>
    </submittedName>
</protein>
<dbReference type="EMBL" id="VDFW01000042">
    <property type="protein sequence ID" value="TNC20592.1"/>
    <property type="molecule type" value="Genomic_DNA"/>
</dbReference>
<evidence type="ECO:0000259" key="1">
    <source>
        <dbReference type="Pfam" id="PF13577"/>
    </source>
</evidence>
<evidence type="ECO:0000313" key="3">
    <source>
        <dbReference type="Proteomes" id="UP000305546"/>
    </source>
</evidence>
<dbReference type="InterPro" id="IPR032710">
    <property type="entry name" value="NTF2-like_dom_sf"/>
</dbReference>
<dbReference type="OrthoDB" id="1492465at2"/>
<dbReference type="Pfam" id="PF13577">
    <property type="entry name" value="SnoaL_4"/>
    <property type="match status" value="1"/>
</dbReference>
<proteinExistence type="predicted"/>
<keyword evidence="3" id="KW-1185">Reference proteome</keyword>
<dbReference type="AlphaFoldDB" id="A0A5C4LRG7"/>
<name>A0A5C4LRG7_9PSEU</name>
<dbReference type="Proteomes" id="UP000305546">
    <property type="component" value="Unassembled WGS sequence"/>
</dbReference>
<dbReference type="SUPFAM" id="SSF54427">
    <property type="entry name" value="NTF2-like"/>
    <property type="match status" value="1"/>
</dbReference>
<evidence type="ECO:0000313" key="2">
    <source>
        <dbReference type="EMBL" id="TNC20592.1"/>
    </source>
</evidence>
<dbReference type="Gene3D" id="3.10.450.50">
    <property type="match status" value="1"/>
</dbReference>
<organism evidence="2 3">
    <name type="scientific">Amycolatopsis alkalitolerans</name>
    <dbReference type="NCBI Taxonomy" id="2547244"/>
    <lineage>
        <taxon>Bacteria</taxon>
        <taxon>Bacillati</taxon>
        <taxon>Actinomycetota</taxon>
        <taxon>Actinomycetes</taxon>
        <taxon>Pseudonocardiales</taxon>
        <taxon>Pseudonocardiaceae</taxon>
        <taxon>Amycolatopsis</taxon>
    </lineage>
</organism>
<gene>
    <name evidence="2" type="ORF">FG385_30725</name>
</gene>
<feature type="domain" description="SnoaL-like" evidence="1">
    <location>
        <begin position="9"/>
        <end position="69"/>
    </location>
</feature>
<reference evidence="2 3" key="1">
    <citation type="submission" date="2019-06" db="EMBL/GenBank/DDBJ databases">
        <title>Amycolatopsis alkalitolerans sp. nov., isolated from Gastrodia elata Blume.</title>
        <authorList>
            <person name="Narsing Rao M.P."/>
            <person name="Li W.J."/>
        </authorList>
    </citation>
    <scope>NUCLEOTIDE SEQUENCE [LARGE SCALE GENOMIC DNA]</scope>
    <source>
        <strain evidence="2 3">SYSUP0005</strain>
    </source>
</reference>
<sequence>MERNTILRLAHTQHLIGSLHVTVDGDTAQCTSYVQATHFSAAGDTWTTGGRYDDSMVRTPDGWRIAERRFTRQWRHGPEGFSLRFLAN</sequence>